<proteinExistence type="predicted"/>
<reference evidence="5 6" key="1">
    <citation type="submission" date="2015-10" db="EMBL/GenBank/DDBJ databases">
        <title>A novel member of the family Ruminococcaceae isolated from human faeces.</title>
        <authorList>
            <person name="Shkoporov A.N."/>
            <person name="Chaplin A.V."/>
            <person name="Motuzova O.V."/>
            <person name="Kafarskaia L.I."/>
            <person name="Efimov B.A."/>
        </authorList>
    </citation>
    <scope>NUCLEOTIDE SEQUENCE [LARGE SCALE GENOMIC DNA]</scope>
    <source>
        <strain evidence="5 6">668</strain>
    </source>
</reference>
<evidence type="ECO:0000256" key="1">
    <source>
        <dbReference type="ARBA" id="ARBA00023015"/>
    </source>
</evidence>
<feature type="domain" description="HTH araC/xylS-type" evidence="4">
    <location>
        <begin position="102"/>
        <end position="200"/>
    </location>
</feature>
<dbReference type="InterPro" id="IPR009057">
    <property type="entry name" value="Homeodomain-like_sf"/>
</dbReference>
<sequence length="218" mass="25204">MKKTAAPLKMLDVKFTVADPALFEDLVRVGDMFHLQDFGWFVRFFDKIIAESAQQRPYYYSIISGYLLEMLVRIVRERLGQPAAAPEEEAPRVATFKGVDVAALMQYIDFNYSRIISLEDLSTLAGVNKTTLISIFKEVYGTTPIRYINRIRLRKAKELLVNTDTSVSEIADLVGFQSIHYFSRFFKAKENCTPMEYRMRNGQSRYFNFQRQGGSSLW</sequence>
<name>A0A0W7TT78_9FIRM</name>
<comment type="caution">
    <text evidence="5">The sequence shown here is derived from an EMBL/GenBank/DDBJ whole genome shotgun (WGS) entry which is preliminary data.</text>
</comment>
<dbReference type="Pfam" id="PF12833">
    <property type="entry name" value="HTH_18"/>
    <property type="match status" value="1"/>
</dbReference>
<evidence type="ECO:0000259" key="4">
    <source>
        <dbReference type="PROSITE" id="PS01124"/>
    </source>
</evidence>
<dbReference type="Gene3D" id="1.10.10.60">
    <property type="entry name" value="Homeodomain-like"/>
    <property type="match status" value="2"/>
</dbReference>
<dbReference type="EMBL" id="LMUA01000005">
    <property type="protein sequence ID" value="KUE77028.1"/>
    <property type="molecule type" value="Genomic_DNA"/>
</dbReference>
<evidence type="ECO:0000256" key="3">
    <source>
        <dbReference type="ARBA" id="ARBA00023163"/>
    </source>
</evidence>
<keyword evidence="1" id="KW-0805">Transcription regulation</keyword>
<dbReference type="SUPFAM" id="SSF46689">
    <property type="entry name" value="Homeodomain-like"/>
    <property type="match status" value="2"/>
</dbReference>
<dbReference type="PANTHER" id="PTHR43280">
    <property type="entry name" value="ARAC-FAMILY TRANSCRIPTIONAL REGULATOR"/>
    <property type="match status" value="1"/>
</dbReference>
<keyword evidence="2" id="KW-0238">DNA-binding</keyword>
<dbReference type="PROSITE" id="PS00041">
    <property type="entry name" value="HTH_ARAC_FAMILY_1"/>
    <property type="match status" value="1"/>
</dbReference>
<protein>
    <recommendedName>
        <fullName evidence="4">HTH araC/xylS-type domain-containing protein</fullName>
    </recommendedName>
</protein>
<dbReference type="SMART" id="SM00342">
    <property type="entry name" value="HTH_ARAC"/>
    <property type="match status" value="1"/>
</dbReference>
<dbReference type="AlphaFoldDB" id="A0A0W7TT78"/>
<gene>
    <name evidence="5" type="ORF">ASJ35_05520</name>
</gene>
<evidence type="ECO:0000256" key="2">
    <source>
        <dbReference type="ARBA" id="ARBA00023125"/>
    </source>
</evidence>
<organism evidence="5 6">
    <name type="scientific">Ruthenibacterium lactatiformans</name>
    <dbReference type="NCBI Taxonomy" id="1550024"/>
    <lineage>
        <taxon>Bacteria</taxon>
        <taxon>Bacillati</taxon>
        <taxon>Bacillota</taxon>
        <taxon>Clostridia</taxon>
        <taxon>Eubacteriales</taxon>
        <taxon>Oscillospiraceae</taxon>
        <taxon>Ruthenibacterium</taxon>
    </lineage>
</organism>
<dbReference type="Proteomes" id="UP000053433">
    <property type="component" value="Unassembled WGS sequence"/>
</dbReference>
<dbReference type="PANTHER" id="PTHR43280:SF28">
    <property type="entry name" value="HTH-TYPE TRANSCRIPTIONAL ACTIVATOR RHAS"/>
    <property type="match status" value="1"/>
</dbReference>
<accession>A0A0W7TT78</accession>
<keyword evidence="3" id="KW-0804">Transcription</keyword>
<dbReference type="GO" id="GO:0043565">
    <property type="term" value="F:sequence-specific DNA binding"/>
    <property type="evidence" value="ECO:0007669"/>
    <property type="project" value="InterPro"/>
</dbReference>
<dbReference type="PROSITE" id="PS01124">
    <property type="entry name" value="HTH_ARAC_FAMILY_2"/>
    <property type="match status" value="1"/>
</dbReference>
<evidence type="ECO:0000313" key="6">
    <source>
        <dbReference type="Proteomes" id="UP000053433"/>
    </source>
</evidence>
<dbReference type="GO" id="GO:0003700">
    <property type="term" value="F:DNA-binding transcription factor activity"/>
    <property type="evidence" value="ECO:0007669"/>
    <property type="project" value="InterPro"/>
</dbReference>
<dbReference type="InterPro" id="IPR020449">
    <property type="entry name" value="Tscrpt_reg_AraC-type_HTH"/>
</dbReference>
<dbReference type="InterPro" id="IPR018060">
    <property type="entry name" value="HTH_AraC"/>
</dbReference>
<dbReference type="PRINTS" id="PR00032">
    <property type="entry name" value="HTHARAC"/>
</dbReference>
<dbReference type="InterPro" id="IPR018062">
    <property type="entry name" value="HTH_AraC-typ_CS"/>
</dbReference>
<evidence type="ECO:0000313" key="5">
    <source>
        <dbReference type="EMBL" id="KUE77028.1"/>
    </source>
</evidence>